<dbReference type="Gene3D" id="2.60.40.150">
    <property type="entry name" value="C2 domain"/>
    <property type="match status" value="2"/>
</dbReference>
<reference evidence="2" key="1">
    <citation type="submission" date="2023-09" db="UniProtKB">
        <authorList>
            <consortium name="Ensembl"/>
        </authorList>
    </citation>
    <scope>IDENTIFICATION</scope>
</reference>
<accession>A0A3B4H328</accession>
<sequence>MECIKNCCKNFMKKNEQERETQGKLPSCTDVYQTGFNRPTCVSLNNIFCFKVIALKMPPNTAAAPGPNVSEDYLLSKMPPDGREVPFVVPTYMQRTIMCLKHDNNQLRCLLAGSARCTYAARKAELVSTTPFIYYPESFFHQGHMAEHISPGSSRRDTMKKRSFGPQTSSLKSLKHHIIQYINSYLNANATSCCLFPNVAESVTLSGDERELGKVCVRLNYQEALEQVWITLVQCSDLNLHPDGGEQLMIGFKSIITTPKPIQFKSSVREYCQDVTFMETFVFALHLQLLRCSALVLRLQTHNPKKRTVAECVLSLRHLGSQETEHWLELNPPSKSSVCHSELHLTTCFQPVNGRIQVQVLAAQNLPVSSSPLTQAFFVKVEMTQLEEVTKKKTRVLKASGGQCQWAETFHFHLATLDHAYSLSVKLYSRSSVRRKQYLGQLGLNSPIPEAVEQWKDTMAHPEKVVAAWHRLSSS</sequence>
<name>A0A3B4H328_9CICH</name>
<organism evidence="2">
    <name type="scientific">Pundamilia nyererei</name>
    <dbReference type="NCBI Taxonomy" id="303518"/>
    <lineage>
        <taxon>Eukaryota</taxon>
        <taxon>Metazoa</taxon>
        <taxon>Chordata</taxon>
        <taxon>Craniata</taxon>
        <taxon>Vertebrata</taxon>
        <taxon>Euteleostomi</taxon>
        <taxon>Actinopterygii</taxon>
        <taxon>Neopterygii</taxon>
        <taxon>Teleostei</taxon>
        <taxon>Neoteleostei</taxon>
        <taxon>Acanthomorphata</taxon>
        <taxon>Ovalentaria</taxon>
        <taxon>Cichlomorphae</taxon>
        <taxon>Cichliformes</taxon>
        <taxon>Cichlidae</taxon>
        <taxon>African cichlids</taxon>
        <taxon>Pseudocrenilabrinae</taxon>
        <taxon>Haplochromini</taxon>
        <taxon>Pundamilia</taxon>
    </lineage>
</organism>
<dbReference type="PANTHER" id="PTHR46887">
    <property type="entry name" value="TANDEM C2 DOMAINS NUCLEAR PROTEIN"/>
    <property type="match status" value="1"/>
</dbReference>
<feature type="domain" description="C2" evidence="1">
    <location>
        <begin position="332"/>
        <end position="461"/>
    </location>
</feature>
<proteinExistence type="predicted"/>
<protein>
    <submittedName>
        <fullName evidence="2">Tandem C2 domains, nuclear</fullName>
    </submittedName>
</protein>
<dbReference type="STRING" id="303518.ENSPNYP00000029600"/>
<evidence type="ECO:0000313" key="2">
    <source>
        <dbReference type="Ensembl" id="ENSPNYP00000029600.1"/>
    </source>
</evidence>
<dbReference type="PANTHER" id="PTHR46887:SF1">
    <property type="entry name" value="TANDEM C2 DOMAINS NUCLEAR PROTEIN"/>
    <property type="match status" value="1"/>
</dbReference>
<dbReference type="InterPro" id="IPR030542">
    <property type="entry name" value="Tac2-N"/>
</dbReference>
<dbReference type="SUPFAM" id="SSF49562">
    <property type="entry name" value="C2 domain (Calcium/lipid-binding domain, CaLB)"/>
    <property type="match status" value="2"/>
</dbReference>
<dbReference type="AlphaFoldDB" id="A0A3B4H328"/>
<dbReference type="InterPro" id="IPR000008">
    <property type="entry name" value="C2_dom"/>
</dbReference>
<dbReference type="Pfam" id="PF00168">
    <property type="entry name" value="C2"/>
    <property type="match status" value="1"/>
</dbReference>
<dbReference type="Ensembl" id="ENSPNYT00000030317.1">
    <property type="protein sequence ID" value="ENSPNYP00000029600.1"/>
    <property type="gene ID" value="ENSPNYG00000022301.1"/>
</dbReference>
<dbReference type="InterPro" id="IPR035892">
    <property type="entry name" value="C2_domain_sf"/>
</dbReference>
<dbReference type="GeneTree" id="ENSGT00390000009196"/>
<dbReference type="GO" id="GO:0005634">
    <property type="term" value="C:nucleus"/>
    <property type="evidence" value="ECO:0007669"/>
    <property type="project" value="InterPro"/>
</dbReference>
<gene>
    <name evidence="2" type="primary">TC2N</name>
</gene>
<dbReference type="SMART" id="SM00239">
    <property type="entry name" value="C2"/>
    <property type="match status" value="2"/>
</dbReference>
<dbReference type="PROSITE" id="PS50004">
    <property type="entry name" value="C2"/>
    <property type="match status" value="1"/>
</dbReference>
<evidence type="ECO:0000259" key="1">
    <source>
        <dbReference type="PROSITE" id="PS50004"/>
    </source>
</evidence>